<evidence type="ECO:0000313" key="4">
    <source>
        <dbReference type="Proteomes" id="UP000176389"/>
    </source>
</evidence>
<dbReference type="InterPro" id="IPR023577">
    <property type="entry name" value="CYTH_domain"/>
</dbReference>
<comment type="caution">
    <text evidence="3">The sequence shown here is derived from an EMBL/GenBank/DDBJ whole genome shotgun (WGS) entry which is preliminary data.</text>
</comment>
<dbReference type="Pfam" id="PF01928">
    <property type="entry name" value="CYTH"/>
    <property type="match status" value="1"/>
</dbReference>
<dbReference type="EMBL" id="MHCS01000009">
    <property type="protein sequence ID" value="OGY26838.1"/>
    <property type="molecule type" value="Genomic_DNA"/>
</dbReference>
<dbReference type="SUPFAM" id="SSF55154">
    <property type="entry name" value="CYTH-like phosphatases"/>
    <property type="match status" value="1"/>
</dbReference>
<accession>A0A1G1WGI9</accession>
<dbReference type="PANTHER" id="PTHR40114">
    <property type="entry name" value="SLR0698 PROTEIN"/>
    <property type="match status" value="1"/>
</dbReference>
<dbReference type="InterPro" id="IPR033469">
    <property type="entry name" value="CYTH-like_dom_sf"/>
</dbReference>
<name>A0A1G1WGI9_9BACT</name>
<protein>
    <recommendedName>
        <fullName evidence="2">CYTH domain-containing protein</fullName>
    </recommendedName>
</protein>
<dbReference type="PANTHER" id="PTHR40114:SF1">
    <property type="entry name" value="SLR0698 PROTEIN"/>
    <property type="match status" value="1"/>
</dbReference>
<dbReference type="PIRSF" id="PIRSF016487">
    <property type="entry name" value="CYTH_UCP016487"/>
    <property type="match status" value="1"/>
</dbReference>
<dbReference type="CDD" id="cd07891">
    <property type="entry name" value="CYTH-like_CthTTM-like_1"/>
    <property type="match status" value="1"/>
</dbReference>
<gene>
    <name evidence="3" type="ORF">A2Z11_01500</name>
</gene>
<dbReference type="STRING" id="1802596.A2Z11_01500"/>
<evidence type="ECO:0000256" key="1">
    <source>
        <dbReference type="PIRSR" id="PIRSR016487-1"/>
    </source>
</evidence>
<feature type="active site" description="Proton acceptor" evidence="1">
    <location>
        <position position="29"/>
    </location>
</feature>
<dbReference type="PROSITE" id="PS51707">
    <property type="entry name" value="CYTH"/>
    <property type="match status" value="1"/>
</dbReference>
<organism evidence="3 4">
    <name type="scientific">Candidatus Woykebacteria bacterium RBG_16_43_9</name>
    <dbReference type="NCBI Taxonomy" id="1802596"/>
    <lineage>
        <taxon>Bacteria</taxon>
        <taxon>Candidatus Woykeibacteriota</taxon>
    </lineage>
</organism>
<dbReference type="SMART" id="SM01118">
    <property type="entry name" value="CYTH"/>
    <property type="match status" value="1"/>
</dbReference>
<feature type="domain" description="CYTH" evidence="2">
    <location>
        <begin position="2"/>
        <end position="151"/>
    </location>
</feature>
<dbReference type="InterPro" id="IPR012042">
    <property type="entry name" value="NeuTTM/CthTTM-like"/>
</dbReference>
<sequence length="151" mass="17991">MLQEIERKFLVISDRLPKLPKGSKITQAYFSEKPEIRIRIENKIASLTIKQSKSLVSRDEFEYRIPIKDAEYLLSKAQLRIKKTRATLKLNSLVWQIDFYEGENKGLIVAEIELPKEDYAFKKPLWVGKEITYDFRYRNHSLAKHPYKDWQ</sequence>
<dbReference type="AlphaFoldDB" id="A0A1G1WGI9"/>
<proteinExistence type="predicted"/>
<dbReference type="Proteomes" id="UP000176389">
    <property type="component" value="Unassembled WGS sequence"/>
</dbReference>
<evidence type="ECO:0000313" key="3">
    <source>
        <dbReference type="EMBL" id="OGY26838.1"/>
    </source>
</evidence>
<evidence type="ECO:0000259" key="2">
    <source>
        <dbReference type="PROSITE" id="PS51707"/>
    </source>
</evidence>
<dbReference type="Gene3D" id="2.40.320.10">
    <property type="entry name" value="Hypothetical Protein Pfu-838710-001"/>
    <property type="match status" value="1"/>
</dbReference>
<reference evidence="3 4" key="1">
    <citation type="journal article" date="2016" name="Nat. Commun.">
        <title>Thousands of microbial genomes shed light on interconnected biogeochemical processes in an aquifer system.</title>
        <authorList>
            <person name="Anantharaman K."/>
            <person name="Brown C.T."/>
            <person name="Hug L.A."/>
            <person name="Sharon I."/>
            <person name="Castelle C.J."/>
            <person name="Probst A.J."/>
            <person name="Thomas B.C."/>
            <person name="Singh A."/>
            <person name="Wilkins M.J."/>
            <person name="Karaoz U."/>
            <person name="Brodie E.L."/>
            <person name="Williams K.H."/>
            <person name="Hubbard S.S."/>
            <person name="Banfield J.F."/>
        </authorList>
    </citation>
    <scope>NUCLEOTIDE SEQUENCE [LARGE SCALE GENOMIC DNA]</scope>
</reference>